<evidence type="ECO:0000313" key="4">
    <source>
        <dbReference type="Proteomes" id="UP001165524"/>
    </source>
</evidence>
<comment type="caution">
    <text evidence="3">The sequence shown here is derived from an EMBL/GenBank/DDBJ whole genome shotgun (WGS) entry which is preliminary data.</text>
</comment>
<dbReference type="InterPro" id="IPR002539">
    <property type="entry name" value="MaoC-like_dom"/>
</dbReference>
<dbReference type="InterPro" id="IPR029069">
    <property type="entry name" value="HotDog_dom_sf"/>
</dbReference>
<evidence type="ECO:0000313" key="3">
    <source>
        <dbReference type="EMBL" id="MCK0538627.1"/>
    </source>
</evidence>
<dbReference type="PANTHER" id="PTHR43841:SF1">
    <property type="entry name" value="3-HYDROXYACYL-THIOESTER DEHYDRATASE X"/>
    <property type="match status" value="1"/>
</dbReference>
<feature type="region of interest" description="Disordered" evidence="1">
    <location>
        <begin position="156"/>
        <end position="176"/>
    </location>
</feature>
<gene>
    <name evidence="3" type="ORF">MU846_13005</name>
</gene>
<feature type="domain" description="MaoC-like" evidence="2">
    <location>
        <begin position="184"/>
        <end position="260"/>
    </location>
</feature>
<organism evidence="3 4">
    <name type="scientific">Alcanivorax quisquiliarum</name>
    <dbReference type="NCBI Taxonomy" id="2933565"/>
    <lineage>
        <taxon>Bacteria</taxon>
        <taxon>Pseudomonadati</taxon>
        <taxon>Pseudomonadota</taxon>
        <taxon>Gammaproteobacteria</taxon>
        <taxon>Oceanospirillales</taxon>
        <taxon>Alcanivoracaceae</taxon>
        <taxon>Alcanivorax</taxon>
    </lineage>
</organism>
<dbReference type="Gene3D" id="3.10.129.10">
    <property type="entry name" value="Hotdog Thioesterase"/>
    <property type="match status" value="1"/>
</dbReference>
<dbReference type="RefSeq" id="WP_246953428.1">
    <property type="nucleotide sequence ID" value="NZ_JALKII010000010.1"/>
</dbReference>
<dbReference type="SUPFAM" id="SSF54637">
    <property type="entry name" value="Thioesterase/thiol ester dehydrase-isomerase"/>
    <property type="match status" value="2"/>
</dbReference>
<proteinExistence type="predicted"/>
<dbReference type="PANTHER" id="PTHR43841">
    <property type="entry name" value="3-HYDROXYACYL-THIOESTER DEHYDRATASE HTDX-RELATED"/>
    <property type="match status" value="1"/>
</dbReference>
<evidence type="ECO:0000259" key="2">
    <source>
        <dbReference type="Pfam" id="PF01575"/>
    </source>
</evidence>
<keyword evidence="4" id="KW-1185">Reference proteome</keyword>
<accession>A0ABT0E9W1</accession>
<dbReference type="EMBL" id="JALKII010000010">
    <property type="protein sequence ID" value="MCK0538627.1"/>
    <property type="molecule type" value="Genomic_DNA"/>
</dbReference>
<protein>
    <submittedName>
        <fullName evidence="3">Acyl dehydratase</fullName>
    </submittedName>
</protein>
<dbReference type="Proteomes" id="UP001165524">
    <property type="component" value="Unassembled WGS sequence"/>
</dbReference>
<evidence type="ECO:0000256" key="1">
    <source>
        <dbReference type="SAM" id="MobiDB-lite"/>
    </source>
</evidence>
<sequence length="290" mass="32091">MTSTEIRELRNAPAMLPLFAKAVIRAGVKPGKAPALPDIGIRLRDVVLDSKHLATYRKVCAFPADGHLPVTYPHLHAHPLFMSLLLHEDFPFAAMGLVHVRNRITQYRRINEREQLDVECSFGELVQVEKGYEFSILTHVSTGGELVWESESTMFRRGGGSGGGQSRKTPPETTPAENFEEWKVPADAGRRYGAVSGDRNPIHLYPLTAKLFGFKRQIVHGMWSKARCLAALHGQLPDGAFTVDVQFKLPMFIPATVKFVQEDAADGIDFRLLAKDGVKPHLTGTIRSAG</sequence>
<name>A0ABT0E9W1_9GAMM</name>
<reference evidence="3" key="1">
    <citation type="submission" date="2022-04" db="EMBL/GenBank/DDBJ databases">
        <title>Alcanivorax sp. CY1518 draft genome sequence.</title>
        <authorList>
            <person name="Zhao G."/>
            <person name="An M."/>
        </authorList>
    </citation>
    <scope>NUCLEOTIDE SEQUENCE</scope>
    <source>
        <strain evidence="3">CY1518</strain>
    </source>
</reference>
<dbReference type="Pfam" id="PF01575">
    <property type="entry name" value="MaoC_dehydratas"/>
    <property type="match status" value="1"/>
</dbReference>